<protein>
    <submittedName>
        <fullName evidence="1">Uncharacterized protein</fullName>
    </submittedName>
</protein>
<dbReference type="AlphaFoldDB" id="A0AAV4PYH7"/>
<dbReference type="Proteomes" id="UP001054945">
    <property type="component" value="Unassembled WGS sequence"/>
</dbReference>
<evidence type="ECO:0000313" key="2">
    <source>
        <dbReference type="Proteomes" id="UP001054945"/>
    </source>
</evidence>
<keyword evidence="2" id="KW-1185">Reference proteome</keyword>
<reference evidence="1 2" key="1">
    <citation type="submission" date="2021-06" db="EMBL/GenBank/DDBJ databases">
        <title>Caerostris extrusa draft genome.</title>
        <authorList>
            <person name="Kono N."/>
            <person name="Arakawa K."/>
        </authorList>
    </citation>
    <scope>NUCLEOTIDE SEQUENCE [LARGE SCALE GENOMIC DNA]</scope>
</reference>
<organism evidence="1 2">
    <name type="scientific">Caerostris extrusa</name>
    <name type="common">Bark spider</name>
    <name type="synonym">Caerostris bankana</name>
    <dbReference type="NCBI Taxonomy" id="172846"/>
    <lineage>
        <taxon>Eukaryota</taxon>
        <taxon>Metazoa</taxon>
        <taxon>Ecdysozoa</taxon>
        <taxon>Arthropoda</taxon>
        <taxon>Chelicerata</taxon>
        <taxon>Arachnida</taxon>
        <taxon>Araneae</taxon>
        <taxon>Araneomorphae</taxon>
        <taxon>Entelegynae</taxon>
        <taxon>Araneoidea</taxon>
        <taxon>Araneidae</taxon>
        <taxon>Caerostris</taxon>
    </lineage>
</organism>
<proteinExistence type="predicted"/>
<dbReference type="EMBL" id="BPLR01005157">
    <property type="protein sequence ID" value="GIY00228.1"/>
    <property type="molecule type" value="Genomic_DNA"/>
</dbReference>
<sequence length="119" mass="13473">MLLIAGDTREEFSSITSKFPIRLPRVDHCAGFAGALQEVVRAKSPLELRVGDWSMAKGRVGYGSHIKMVEEGREGKVILILKRFLKTLVYIATAKEGDNRIRLRFSPQIETKYRTPKII</sequence>
<gene>
    <name evidence="1" type="ORF">CEXT_603441</name>
</gene>
<evidence type="ECO:0000313" key="1">
    <source>
        <dbReference type="EMBL" id="GIY00228.1"/>
    </source>
</evidence>
<comment type="caution">
    <text evidence="1">The sequence shown here is derived from an EMBL/GenBank/DDBJ whole genome shotgun (WGS) entry which is preliminary data.</text>
</comment>
<accession>A0AAV4PYH7</accession>
<name>A0AAV4PYH7_CAEEX</name>